<dbReference type="InterPro" id="IPR018939">
    <property type="entry name" value="Autophagy-rel_prot_27"/>
</dbReference>
<gene>
    <name evidence="22" type="ORF">K443DRAFT_678414</name>
</gene>
<evidence type="ECO:0000256" key="8">
    <source>
        <dbReference type="ARBA" id="ARBA00022692"/>
    </source>
</evidence>
<feature type="domain" description="MRH" evidence="21">
    <location>
        <begin position="28"/>
        <end position="184"/>
    </location>
</feature>
<dbReference type="InterPro" id="IPR009011">
    <property type="entry name" value="Man6P_isomerase_rcpt-bd_dom_sf"/>
</dbReference>
<reference evidence="23" key="2">
    <citation type="submission" date="2015-01" db="EMBL/GenBank/DDBJ databases">
        <title>Evolutionary Origins and Diversification of the Mycorrhizal Mutualists.</title>
        <authorList>
            <consortium name="DOE Joint Genome Institute"/>
            <consortium name="Mycorrhizal Genomics Consortium"/>
            <person name="Kohler A."/>
            <person name="Kuo A."/>
            <person name="Nagy L.G."/>
            <person name="Floudas D."/>
            <person name="Copeland A."/>
            <person name="Barry K.W."/>
            <person name="Cichocki N."/>
            <person name="Veneault-Fourrey C."/>
            <person name="LaButti K."/>
            <person name="Lindquist E.A."/>
            <person name="Lipzen A."/>
            <person name="Lundell T."/>
            <person name="Morin E."/>
            <person name="Murat C."/>
            <person name="Riley R."/>
            <person name="Ohm R."/>
            <person name="Sun H."/>
            <person name="Tunlid A."/>
            <person name="Henrissat B."/>
            <person name="Grigoriev I.V."/>
            <person name="Hibbett D.S."/>
            <person name="Martin F."/>
        </authorList>
    </citation>
    <scope>NUCLEOTIDE SEQUENCE [LARGE SCALE GENOMIC DNA]</scope>
    <source>
        <strain evidence="23">LaAM-08-1</strain>
    </source>
</reference>
<evidence type="ECO:0000256" key="12">
    <source>
        <dbReference type="ARBA" id="ARBA00023006"/>
    </source>
</evidence>
<keyword evidence="7" id="KW-0813">Transport</keyword>
<feature type="chain" id="PRO_5002217053" description="Autophagy-related protein 27" evidence="20">
    <location>
        <begin position="23"/>
        <end position="287"/>
    </location>
</feature>
<evidence type="ECO:0000256" key="10">
    <source>
        <dbReference type="ARBA" id="ARBA00022927"/>
    </source>
</evidence>
<keyword evidence="9 20" id="KW-0732">Signal</keyword>
<feature type="region of interest" description="Disordered" evidence="18">
    <location>
        <begin position="185"/>
        <end position="208"/>
    </location>
</feature>
<keyword evidence="15 19" id="KW-0472">Membrane</keyword>
<keyword evidence="8 19" id="KW-0812">Transmembrane</keyword>
<evidence type="ECO:0000256" key="11">
    <source>
        <dbReference type="ARBA" id="ARBA00022989"/>
    </source>
</evidence>
<keyword evidence="23" id="KW-1185">Reference proteome</keyword>
<protein>
    <recommendedName>
        <fullName evidence="6">Autophagy-related protein 27</fullName>
    </recommendedName>
</protein>
<keyword evidence="16" id="KW-1015">Disulfide bond</keyword>
<dbReference type="PROSITE" id="PS51914">
    <property type="entry name" value="MRH"/>
    <property type="match status" value="1"/>
</dbReference>
<evidence type="ECO:0000256" key="17">
    <source>
        <dbReference type="ARBA" id="ARBA00023329"/>
    </source>
</evidence>
<keyword evidence="13" id="KW-0333">Golgi apparatus</keyword>
<keyword evidence="11 19" id="KW-1133">Transmembrane helix</keyword>
<keyword evidence="17" id="KW-0968">Cytoplasmic vesicle</keyword>
<evidence type="ECO:0000256" key="15">
    <source>
        <dbReference type="ARBA" id="ARBA00023136"/>
    </source>
</evidence>
<comment type="subcellular location">
    <subcellularLocation>
        <location evidence="2">Cytoplasmic vesicle membrane</location>
        <topology evidence="2">Single-pass type I membrane protein</topology>
    </subcellularLocation>
    <subcellularLocation>
        <location evidence="4">Golgi apparatus membrane</location>
        <topology evidence="4">Single-pass type I membrane protein</topology>
    </subcellularLocation>
    <subcellularLocation>
        <location evidence="1">Mitochondrion membrane</location>
        <topology evidence="1">Single-pass membrane protein</topology>
    </subcellularLocation>
    <subcellularLocation>
        <location evidence="3">Preautophagosomal structure membrane</location>
        <topology evidence="3">Single-pass type I membrane protein</topology>
    </subcellularLocation>
</comment>
<dbReference type="HOGENOM" id="CLU_047751_1_0_1"/>
<evidence type="ECO:0000256" key="5">
    <source>
        <dbReference type="ARBA" id="ARBA00005363"/>
    </source>
</evidence>
<evidence type="ECO:0000256" key="9">
    <source>
        <dbReference type="ARBA" id="ARBA00022729"/>
    </source>
</evidence>
<evidence type="ECO:0000256" key="14">
    <source>
        <dbReference type="ARBA" id="ARBA00023128"/>
    </source>
</evidence>
<proteinExistence type="inferred from homology"/>
<dbReference type="GO" id="GO:0030659">
    <property type="term" value="C:cytoplasmic vesicle membrane"/>
    <property type="evidence" value="ECO:0007669"/>
    <property type="project" value="UniProtKB-SubCell"/>
</dbReference>
<comment type="similarity">
    <text evidence="5">Belongs to the ATG27 family.</text>
</comment>
<feature type="transmembrane region" description="Helical" evidence="19">
    <location>
        <begin position="215"/>
        <end position="236"/>
    </location>
</feature>
<dbReference type="GO" id="GO:0031966">
    <property type="term" value="C:mitochondrial membrane"/>
    <property type="evidence" value="ECO:0007669"/>
    <property type="project" value="UniProtKB-SubCell"/>
</dbReference>
<evidence type="ECO:0000256" key="16">
    <source>
        <dbReference type="ARBA" id="ARBA00023157"/>
    </source>
</evidence>
<reference evidence="22 23" key="1">
    <citation type="submission" date="2014-04" db="EMBL/GenBank/DDBJ databases">
        <authorList>
            <consortium name="DOE Joint Genome Institute"/>
            <person name="Kuo A."/>
            <person name="Kohler A."/>
            <person name="Nagy L.G."/>
            <person name="Floudas D."/>
            <person name="Copeland A."/>
            <person name="Barry K.W."/>
            <person name="Cichocki N."/>
            <person name="Veneault-Fourrey C."/>
            <person name="LaButti K."/>
            <person name="Lindquist E.A."/>
            <person name="Lipzen A."/>
            <person name="Lundell T."/>
            <person name="Morin E."/>
            <person name="Murat C."/>
            <person name="Sun H."/>
            <person name="Tunlid A."/>
            <person name="Henrissat B."/>
            <person name="Grigoriev I.V."/>
            <person name="Hibbett D.S."/>
            <person name="Martin F."/>
            <person name="Nordberg H.P."/>
            <person name="Cantor M.N."/>
            <person name="Hua S.X."/>
        </authorList>
    </citation>
    <scope>NUCLEOTIDE SEQUENCE [LARGE SCALE GENOMIC DNA]</scope>
    <source>
        <strain evidence="22 23">LaAM-08-1</strain>
    </source>
</reference>
<dbReference type="InterPro" id="IPR044865">
    <property type="entry name" value="MRH_dom"/>
</dbReference>
<dbReference type="GO" id="GO:0006914">
    <property type="term" value="P:autophagy"/>
    <property type="evidence" value="ECO:0007669"/>
    <property type="project" value="UniProtKB-KW"/>
</dbReference>
<dbReference type="AlphaFoldDB" id="A0A0C9XUW0"/>
<keyword evidence="14" id="KW-0496">Mitochondrion</keyword>
<dbReference type="STRING" id="1095629.A0A0C9XUW0"/>
<evidence type="ECO:0000313" key="23">
    <source>
        <dbReference type="Proteomes" id="UP000054477"/>
    </source>
</evidence>
<feature type="signal peptide" evidence="20">
    <location>
        <begin position="1"/>
        <end position="22"/>
    </location>
</feature>
<evidence type="ECO:0000256" key="3">
    <source>
        <dbReference type="ARBA" id="ARBA00004472"/>
    </source>
</evidence>
<evidence type="ECO:0000256" key="4">
    <source>
        <dbReference type="ARBA" id="ARBA00004614"/>
    </source>
</evidence>
<dbReference type="EMBL" id="KN838607">
    <property type="protein sequence ID" value="KIK01412.1"/>
    <property type="molecule type" value="Genomic_DNA"/>
</dbReference>
<keyword evidence="12" id="KW-0072">Autophagy</keyword>
<evidence type="ECO:0000256" key="20">
    <source>
        <dbReference type="SAM" id="SignalP"/>
    </source>
</evidence>
<dbReference type="PANTHER" id="PTHR15071:SF13">
    <property type="entry name" value="AUTOPHAGY-RELATED PROTEIN 27"/>
    <property type="match status" value="1"/>
</dbReference>
<dbReference type="Pfam" id="PF09451">
    <property type="entry name" value="ATG27"/>
    <property type="match status" value="1"/>
</dbReference>
<evidence type="ECO:0000259" key="21">
    <source>
        <dbReference type="PROSITE" id="PS51914"/>
    </source>
</evidence>
<organism evidence="22 23">
    <name type="scientific">Laccaria amethystina LaAM-08-1</name>
    <dbReference type="NCBI Taxonomy" id="1095629"/>
    <lineage>
        <taxon>Eukaryota</taxon>
        <taxon>Fungi</taxon>
        <taxon>Dikarya</taxon>
        <taxon>Basidiomycota</taxon>
        <taxon>Agaricomycotina</taxon>
        <taxon>Agaricomycetes</taxon>
        <taxon>Agaricomycetidae</taxon>
        <taxon>Agaricales</taxon>
        <taxon>Agaricineae</taxon>
        <taxon>Hydnangiaceae</taxon>
        <taxon>Laccaria</taxon>
    </lineage>
</organism>
<evidence type="ECO:0000256" key="6">
    <source>
        <dbReference type="ARBA" id="ARBA00013776"/>
    </source>
</evidence>
<evidence type="ECO:0000256" key="13">
    <source>
        <dbReference type="ARBA" id="ARBA00023034"/>
    </source>
</evidence>
<accession>A0A0C9XUW0</accession>
<dbReference type="GO" id="GO:0000139">
    <property type="term" value="C:Golgi membrane"/>
    <property type="evidence" value="ECO:0007669"/>
    <property type="project" value="UniProtKB-SubCell"/>
</dbReference>
<evidence type="ECO:0000256" key="7">
    <source>
        <dbReference type="ARBA" id="ARBA00022448"/>
    </source>
</evidence>
<evidence type="ECO:0000256" key="18">
    <source>
        <dbReference type="SAM" id="MobiDB-lite"/>
    </source>
</evidence>
<evidence type="ECO:0000256" key="2">
    <source>
        <dbReference type="ARBA" id="ARBA00004358"/>
    </source>
</evidence>
<dbReference type="OrthoDB" id="29460at2759"/>
<evidence type="ECO:0000256" key="1">
    <source>
        <dbReference type="ARBA" id="ARBA00004304"/>
    </source>
</evidence>
<dbReference type="GO" id="GO:0015031">
    <property type="term" value="P:protein transport"/>
    <property type="evidence" value="ECO:0007669"/>
    <property type="project" value="UniProtKB-KW"/>
</dbReference>
<name>A0A0C9XUW0_9AGAR</name>
<dbReference type="Gene3D" id="2.70.130.10">
    <property type="entry name" value="Mannose-6-phosphate receptor binding domain"/>
    <property type="match status" value="1"/>
</dbReference>
<evidence type="ECO:0000313" key="22">
    <source>
        <dbReference type="EMBL" id="KIK01412.1"/>
    </source>
</evidence>
<dbReference type="GO" id="GO:0034045">
    <property type="term" value="C:phagophore assembly site membrane"/>
    <property type="evidence" value="ECO:0007669"/>
    <property type="project" value="UniProtKB-SubCell"/>
</dbReference>
<sequence length="287" mass="31520">MITRRRAFPFFILTLASILANADDTTPFDCHVTVGDVTFDLTSLDREYPASRTRSTPPTTMFDSLTFNICNDLKIQSDVAEKDQCPTGTRACLTKTNQKNNEPDRIVAVIPLAQTKILDPKYSASASPMKHLSMLFNGPTYALRPQSLNLTLFCDSEGISEPKFVGYDGSQLDLEWSAPAGCAVIEGDKPPPNGGGNNDGDGSKNREQKDVGSGVGWFFLVLFLAFMAYLGLGAYFNYSTYGARGADLIPHRDFWKEVPYMLADVLSHLCSSVRPRRTASRGGYISV</sequence>
<dbReference type="Proteomes" id="UP000054477">
    <property type="component" value="Unassembled WGS sequence"/>
</dbReference>
<keyword evidence="10" id="KW-0653">Protein transport</keyword>
<evidence type="ECO:0000256" key="19">
    <source>
        <dbReference type="SAM" id="Phobius"/>
    </source>
</evidence>
<dbReference type="SUPFAM" id="SSF50911">
    <property type="entry name" value="Mannose 6-phosphate receptor domain"/>
    <property type="match status" value="1"/>
</dbReference>
<dbReference type="PANTHER" id="PTHR15071">
    <property type="entry name" value="MANNOSE-6-PHOSPHATE RECEPTOR FAMILY MEMBER"/>
    <property type="match status" value="1"/>
</dbReference>